<feature type="binding site" evidence="2">
    <location>
        <position position="209"/>
    </location>
    <ligand>
        <name>Mg(2+)</name>
        <dbReference type="ChEBI" id="CHEBI:18420"/>
        <label>3</label>
    </ligand>
</feature>
<dbReference type="EMBL" id="SJDL01000032">
    <property type="protein sequence ID" value="TBW51013.1"/>
    <property type="molecule type" value="Genomic_DNA"/>
</dbReference>
<evidence type="ECO:0000313" key="5">
    <source>
        <dbReference type="EMBL" id="TBW51013.1"/>
    </source>
</evidence>
<comment type="function">
    <text evidence="2">Catalyzes the ATP-dependent phosphorylation of thiamine-monophosphate (TMP) to form thiamine-pyrophosphate (TPP), the active form of vitamin B1.</text>
</comment>
<feature type="binding site" evidence="2">
    <location>
        <position position="75"/>
    </location>
    <ligand>
        <name>Mg(2+)</name>
        <dbReference type="ChEBI" id="CHEBI:18420"/>
        <label>3</label>
    </ligand>
</feature>
<evidence type="ECO:0000256" key="2">
    <source>
        <dbReference type="HAMAP-Rule" id="MF_02128"/>
    </source>
</evidence>
<gene>
    <name evidence="2 5" type="primary">thiL</name>
    <name evidence="5" type="ORF">EZI54_17655</name>
</gene>
<evidence type="ECO:0000259" key="4">
    <source>
        <dbReference type="Pfam" id="PF02769"/>
    </source>
</evidence>
<protein>
    <recommendedName>
        <fullName evidence="2">Thiamine-monophosphate kinase</fullName>
        <shortName evidence="2">TMP kinase</shortName>
        <shortName evidence="2">Thiamine-phosphate kinase</shortName>
        <ecNumber evidence="2">2.7.4.16</ecNumber>
    </recommendedName>
</protein>
<dbReference type="PANTHER" id="PTHR30270:SF0">
    <property type="entry name" value="THIAMINE-MONOPHOSPHATE KINASE"/>
    <property type="match status" value="1"/>
</dbReference>
<dbReference type="InterPro" id="IPR010918">
    <property type="entry name" value="PurM-like_C_dom"/>
</dbReference>
<dbReference type="EC" id="2.7.4.16" evidence="2"/>
<feature type="domain" description="PurM-like C-terminal" evidence="4">
    <location>
        <begin position="150"/>
        <end position="296"/>
    </location>
</feature>
<evidence type="ECO:0000259" key="3">
    <source>
        <dbReference type="Pfam" id="PF00586"/>
    </source>
</evidence>
<keyword evidence="2 5" id="KW-0808">Transferase</keyword>
<keyword evidence="2" id="KW-0479">Metal-binding</keyword>
<dbReference type="InterPro" id="IPR036676">
    <property type="entry name" value="PurM-like_C_sf"/>
</dbReference>
<comment type="caution">
    <text evidence="5">The sequence shown here is derived from an EMBL/GenBank/DDBJ whole genome shotgun (WGS) entry which is preliminary data.</text>
</comment>
<feature type="binding site" evidence="2">
    <location>
        <position position="47"/>
    </location>
    <ligand>
        <name>Mg(2+)</name>
        <dbReference type="ChEBI" id="CHEBI:18420"/>
        <label>2</label>
    </ligand>
</feature>
<proteinExistence type="inferred from homology"/>
<feature type="binding site" evidence="2">
    <location>
        <position position="259"/>
    </location>
    <ligand>
        <name>substrate</name>
    </ligand>
</feature>
<keyword evidence="2" id="KW-0547">Nucleotide-binding</keyword>
<dbReference type="InterPro" id="IPR006283">
    <property type="entry name" value="ThiL-like"/>
</dbReference>
<dbReference type="SUPFAM" id="SSF55326">
    <property type="entry name" value="PurM N-terminal domain-like"/>
    <property type="match status" value="1"/>
</dbReference>
<accession>A0ABY1ZGP6</accession>
<feature type="binding site" evidence="2">
    <location>
        <position position="47"/>
    </location>
    <ligand>
        <name>Mg(2+)</name>
        <dbReference type="ChEBI" id="CHEBI:18420"/>
        <label>1</label>
    </ligand>
</feature>
<dbReference type="SUPFAM" id="SSF56042">
    <property type="entry name" value="PurM C-terminal domain-like"/>
    <property type="match status" value="1"/>
</dbReference>
<dbReference type="InterPro" id="IPR016188">
    <property type="entry name" value="PurM-like_N"/>
</dbReference>
<dbReference type="Pfam" id="PF00586">
    <property type="entry name" value="AIRS"/>
    <property type="match status" value="1"/>
</dbReference>
<dbReference type="Gene3D" id="3.30.1330.10">
    <property type="entry name" value="PurM-like, N-terminal domain"/>
    <property type="match status" value="1"/>
</dbReference>
<evidence type="ECO:0000256" key="1">
    <source>
        <dbReference type="ARBA" id="ARBA00022977"/>
    </source>
</evidence>
<keyword evidence="6" id="KW-1185">Reference proteome</keyword>
<dbReference type="NCBIfam" id="TIGR01379">
    <property type="entry name" value="thiL"/>
    <property type="match status" value="1"/>
</dbReference>
<organism evidence="5 6">
    <name type="scientific">Marinobacter halodurans</name>
    <dbReference type="NCBI Taxonomy" id="2528979"/>
    <lineage>
        <taxon>Bacteria</taxon>
        <taxon>Pseudomonadati</taxon>
        <taxon>Pseudomonadota</taxon>
        <taxon>Gammaproteobacteria</taxon>
        <taxon>Pseudomonadales</taxon>
        <taxon>Marinobacteraceae</taxon>
        <taxon>Marinobacter</taxon>
    </lineage>
</organism>
<keyword evidence="2 5" id="KW-0418">Kinase</keyword>
<dbReference type="Pfam" id="PF02769">
    <property type="entry name" value="AIRS_C"/>
    <property type="match status" value="1"/>
</dbReference>
<feature type="binding site" evidence="2">
    <location>
        <position position="212"/>
    </location>
    <ligand>
        <name>Mg(2+)</name>
        <dbReference type="ChEBI" id="CHEBI:18420"/>
        <label>5</label>
    </ligand>
</feature>
<keyword evidence="2" id="KW-0067">ATP-binding</keyword>
<dbReference type="InterPro" id="IPR036921">
    <property type="entry name" value="PurM-like_N_sf"/>
</dbReference>
<reference evidence="5 6" key="1">
    <citation type="submission" date="2019-02" db="EMBL/GenBank/DDBJ databases">
        <title>Marinobacter halodurans sp. nov., a marine bacterium isolated from sea tidal flat.</title>
        <authorList>
            <person name="Yoo Y."/>
            <person name="Lee D.W."/>
            <person name="Kim B.S."/>
            <person name="Kim J.-J."/>
        </authorList>
    </citation>
    <scope>NUCLEOTIDE SEQUENCE [LARGE SCALE GENOMIC DNA]</scope>
    <source>
        <strain evidence="5 6">YJ-S3-2</strain>
    </source>
</reference>
<dbReference type="Proteomes" id="UP000313645">
    <property type="component" value="Unassembled WGS sequence"/>
</dbReference>
<feature type="binding site" evidence="2">
    <location>
        <begin position="121"/>
        <end position="122"/>
    </location>
    <ligand>
        <name>ATP</name>
        <dbReference type="ChEBI" id="CHEBI:30616"/>
    </ligand>
</feature>
<feature type="binding site" evidence="2">
    <location>
        <position position="30"/>
    </location>
    <ligand>
        <name>Mg(2+)</name>
        <dbReference type="ChEBI" id="CHEBI:18420"/>
        <label>3</label>
    </ligand>
</feature>
<dbReference type="GO" id="GO:0009030">
    <property type="term" value="F:thiamine-phosphate kinase activity"/>
    <property type="evidence" value="ECO:0007669"/>
    <property type="project" value="UniProtKB-EC"/>
</dbReference>
<dbReference type="RefSeq" id="WP_131483204.1">
    <property type="nucleotide sequence ID" value="NZ_SJDL01000032.1"/>
</dbReference>
<keyword evidence="2" id="KW-0460">Magnesium</keyword>
<dbReference type="PIRSF" id="PIRSF005303">
    <property type="entry name" value="Thiam_monoph_kin"/>
    <property type="match status" value="1"/>
</dbReference>
<dbReference type="CDD" id="cd02194">
    <property type="entry name" value="ThiL"/>
    <property type="match status" value="1"/>
</dbReference>
<feature type="binding site" evidence="2">
    <location>
        <position position="146"/>
    </location>
    <ligand>
        <name>ATP</name>
        <dbReference type="ChEBI" id="CHEBI:30616"/>
    </ligand>
</feature>
<comment type="pathway">
    <text evidence="2">Cofactor biosynthesis; thiamine diphosphate biosynthesis; thiamine diphosphate from thiamine phosphate: step 1/1.</text>
</comment>
<dbReference type="PANTHER" id="PTHR30270">
    <property type="entry name" value="THIAMINE-MONOPHOSPHATE KINASE"/>
    <property type="match status" value="1"/>
</dbReference>
<evidence type="ECO:0000313" key="6">
    <source>
        <dbReference type="Proteomes" id="UP000313645"/>
    </source>
</evidence>
<sequence length="319" mass="33858">MGEFELIQRYFQPVARDTAHPDVKLGIGDDCAIQRIPPGHELVFSVDTLVEGVHFPSRYAPDRLARRALAVAASDLAAMGAKPVCFTLAMTLPKADAHWLERFSSELAQAGREFGLALAGGDTTRGPLTLTIQVHGTVPEGQALLRSGAQPGDLVVVSGTLGDAAAALDYLETGAPSQYQQTLLDRYNRPQPRLALGQLLRNRASAAIDISDGLLADLGHLLQASGCGAVIDAGRIPLSPALRDLAGEEAIGHALRGGDDYELCFTLPARFRDALHRQSPIPLQVIGDVVAEPGLTLLNADKHATPGRSGYEHFGADND</sequence>
<feature type="binding site" evidence="2">
    <location>
        <position position="311"/>
    </location>
    <ligand>
        <name>substrate</name>
    </ligand>
</feature>
<dbReference type="HAMAP" id="MF_02128">
    <property type="entry name" value="TMP_kinase"/>
    <property type="match status" value="1"/>
</dbReference>
<comment type="caution">
    <text evidence="2">Lacks conserved residue(s) required for the propagation of feature annotation.</text>
</comment>
<feature type="binding site" evidence="2">
    <location>
        <position position="75"/>
    </location>
    <ligand>
        <name>Mg(2+)</name>
        <dbReference type="ChEBI" id="CHEBI:18420"/>
        <label>4</label>
    </ligand>
</feature>
<comment type="miscellaneous">
    <text evidence="2">Reaction mechanism of ThiL seems to utilize a direct, inline transfer of the gamma-phosphate of ATP to TMP rather than a phosphorylated enzyme intermediate.</text>
</comment>
<name>A0ABY1ZGP6_9GAMM</name>
<feature type="binding site" evidence="2">
    <location>
        <position position="211"/>
    </location>
    <ligand>
        <name>ATP</name>
        <dbReference type="ChEBI" id="CHEBI:30616"/>
    </ligand>
</feature>
<feature type="binding site" evidence="2">
    <location>
        <position position="122"/>
    </location>
    <ligand>
        <name>Mg(2+)</name>
        <dbReference type="ChEBI" id="CHEBI:18420"/>
        <label>1</label>
    </ligand>
</feature>
<feature type="domain" description="PurM-like N-terminal" evidence="3">
    <location>
        <begin position="28"/>
        <end position="138"/>
    </location>
</feature>
<feature type="binding site" evidence="2">
    <location>
        <position position="45"/>
    </location>
    <ligand>
        <name>Mg(2+)</name>
        <dbReference type="ChEBI" id="CHEBI:18420"/>
        <label>4</label>
    </ligand>
</feature>
<dbReference type="Gene3D" id="3.90.650.10">
    <property type="entry name" value="PurM-like C-terminal domain"/>
    <property type="match status" value="1"/>
</dbReference>
<keyword evidence="1 2" id="KW-0784">Thiamine biosynthesis</keyword>
<comment type="catalytic activity">
    <reaction evidence="2">
        <text>thiamine phosphate + ATP = thiamine diphosphate + ADP</text>
        <dbReference type="Rhea" id="RHEA:15913"/>
        <dbReference type="ChEBI" id="CHEBI:30616"/>
        <dbReference type="ChEBI" id="CHEBI:37575"/>
        <dbReference type="ChEBI" id="CHEBI:58937"/>
        <dbReference type="ChEBI" id="CHEBI:456216"/>
        <dbReference type="EC" id="2.7.4.16"/>
    </reaction>
</comment>
<feature type="binding site" evidence="2">
    <location>
        <position position="30"/>
    </location>
    <ligand>
        <name>Mg(2+)</name>
        <dbReference type="ChEBI" id="CHEBI:18420"/>
        <label>4</label>
    </ligand>
</feature>
<feature type="binding site" evidence="2">
    <location>
        <position position="54"/>
    </location>
    <ligand>
        <name>substrate</name>
    </ligand>
</feature>
<comment type="similarity">
    <text evidence="2">Belongs to the thiamine-monophosphate kinase family.</text>
</comment>
<feature type="binding site" evidence="2">
    <location>
        <position position="75"/>
    </location>
    <ligand>
        <name>Mg(2+)</name>
        <dbReference type="ChEBI" id="CHEBI:18420"/>
        <label>2</label>
    </ligand>
</feature>